<dbReference type="PANTHER" id="PTHR30193">
    <property type="entry name" value="ABC TRANSPORTER PERMEASE PROTEIN"/>
    <property type="match status" value="1"/>
</dbReference>
<evidence type="ECO:0000256" key="3">
    <source>
        <dbReference type="ARBA" id="ARBA00022475"/>
    </source>
</evidence>
<keyword evidence="4 7" id="KW-0812">Transmembrane</keyword>
<dbReference type="CDD" id="cd06261">
    <property type="entry name" value="TM_PBP2"/>
    <property type="match status" value="1"/>
</dbReference>
<dbReference type="GO" id="GO:0055085">
    <property type="term" value="P:transmembrane transport"/>
    <property type="evidence" value="ECO:0007669"/>
    <property type="project" value="InterPro"/>
</dbReference>
<feature type="transmembrane region" description="Helical" evidence="7">
    <location>
        <begin position="132"/>
        <end position="152"/>
    </location>
</feature>
<evidence type="ECO:0000256" key="6">
    <source>
        <dbReference type="ARBA" id="ARBA00023136"/>
    </source>
</evidence>
<keyword evidence="5 7" id="KW-1133">Transmembrane helix</keyword>
<evidence type="ECO:0000256" key="2">
    <source>
        <dbReference type="ARBA" id="ARBA00022448"/>
    </source>
</evidence>
<keyword evidence="3" id="KW-1003">Cell membrane</keyword>
<gene>
    <name evidence="10" type="ORF">H9964_05430</name>
</gene>
<comment type="subcellular location">
    <subcellularLocation>
        <location evidence="1 7">Cell membrane</location>
        <topology evidence="1 7">Multi-pass membrane protein</topology>
    </subcellularLocation>
</comment>
<dbReference type="InterPro" id="IPR000515">
    <property type="entry name" value="MetI-like"/>
</dbReference>
<evidence type="ECO:0000256" key="5">
    <source>
        <dbReference type="ARBA" id="ARBA00022989"/>
    </source>
</evidence>
<feature type="transmembrane region" description="Helical" evidence="7">
    <location>
        <begin position="98"/>
        <end position="120"/>
    </location>
</feature>
<reference evidence="10" key="1">
    <citation type="journal article" date="2021" name="PeerJ">
        <title>Extensive microbial diversity within the chicken gut microbiome revealed by metagenomics and culture.</title>
        <authorList>
            <person name="Gilroy R."/>
            <person name="Ravi A."/>
            <person name="Getino M."/>
            <person name="Pursley I."/>
            <person name="Horton D.L."/>
            <person name="Alikhan N.F."/>
            <person name="Baker D."/>
            <person name="Gharbi K."/>
            <person name="Hall N."/>
            <person name="Watson M."/>
            <person name="Adriaenssens E.M."/>
            <person name="Foster-Nyarko E."/>
            <person name="Jarju S."/>
            <person name="Secka A."/>
            <person name="Antonio M."/>
            <person name="Oren A."/>
            <person name="Chaudhuri R.R."/>
            <person name="La Ragione R."/>
            <person name="Hildebrand F."/>
            <person name="Pallen M.J."/>
        </authorList>
    </citation>
    <scope>NUCLEOTIDE SEQUENCE</scope>
    <source>
        <strain evidence="10">ChiW7-2402</strain>
    </source>
</reference>
<dbReference type="AlphaFoldDB" id="A0A9D2G6F7"/>
<evidence type="ECO:0000313" key="11">
    <source>
        <dbReference type="Proteomes" id="UP000824102"/>
    </source>
</evidence>
<evidence type="ECO:0000259" key="9">
    <source>
        <dbReference type="PROSITE" id="PS50928"/>
    </source>
</evidence>
<evidence type="ECO:0000256" key="8">
    <source>
        <dbReference type="SAM" id="MobiDB-lite"/>
    </source>
</evidence>
<feature type="transmembrane region" description="Helical" evidence="7">
    <location>
        <begin position="291"/>
        <end position="312"/>
    </location>
</feature>
<comment type="similarity">
    <text evidence="7">Belongs to the binding-protein-dependent transport system permease family.</text>
</comment>
<dbReference type="PANTHER" id="PTHR30193:SF37">
    <property type="entry name" value="INNER MEMBRANE ABC TRANSPORTER PERMEASE PROTEIN YCJO"/>
    <property type="match status" value="1"/>
</dbReference>
<dbReference type="Gene3D" id="1.10.3720.10">
    <property type="entry name" value="MetI-like"/>
    <property type="match status" value="1"/>
</dbReference>
<keyword evidence="2 7" id="KW-0813">Transport</keyword>
<sequence>MQVEQVGAACGESRRKAPNKQKKKSVSWKKNQNIFLFCILLIPALNWLVFWLYVNISSFVLAFQTNTGEWSLINFTLFWDQLTSPYGETIGAGLLNTFAYFGLNLLVIFPLTLIISYFIYKRIAGYKAFRIIFFLPAIISGIVLVSVYSNMISPTGPIGALLKKMGVNMPEEGFLLNPDTATPAILIYCLWTGFTTNMIIISSAMSRVPVEVLESARLDGCSAFKELIFLILPMIWSSVSTLVIFLLTGIFNASGPILLFHPDGGFNTMTLSFWIYQQVYGGGAYGGTGNYGLVSCTGLIFTCIGVPIILFVRRMIEKIPAVEY</sequence>
<dbReference type="InterPro" id="IPR035906">
    <property type="entry name" value="MetI-like_sf"/>
</dbReference>
<reference evidence="10" key="2">
    <citation type="submission" date="2021-04" db="EMBL/GenBank/DDBJ databases">
        <authorList>
            <person name="Gilroy R."/>
        </authorList>
    </citation>
    <scope>NUCLEOTIDE SEQUENCE</scope>
    <source>
        <strain evidence="10">ChiW7-2402</strain>
    </source>
</reference>
<feature type="transmembrane region" description="Helical" evidence="7">
    <location>
        <begin position="227"/>
        <end position="251"/>
    </location>
</feature>
<organism evidence="10 11">
    <name type="scientific">Candidatus Gallimonas intestinavium</name>
    <dbReference type="NCBI Taxonomy" id="2838603"/>
    <lineage>
        <taxon>Bacteria</taxon>
        <taxon>Bacillati</taxon>
        <taxon>Bacillota</taxon>
        <taxon>Clostridia</taxon>
        <taxon>Candidatus Gallimonas</taxon>
    </lineage>
</organism>
<evidence type="ECO:0000313" key="10">
    <source>
        <dbReference type="EMBL" id="HIZ73000.1"/>
    </source>
</evidence>
<dbReference type="PROSITE" id="PS50928">
    <property type="entry name" value="ABC_TM1"/>
    <property type="match status" value="1"/>
</dbReference>
<comment type="caution">
    <text evidence="10">The sequence shown here is derived from an EMBL/GenBank/DDBJ whole genome shotgun (WGS) entry which is preliminary data.</text>
</comment>
<dbReference type="SUPFAM" id="SSF161098">
    <property type="entry name" value="MetI-like"/>
    <property type="match status" value="1"/>
</dbReference>
<dbReference type="Pfam" id="PF00528">
    <property type="entry name" value="BPD_transp_1"/>
    <property type="match status" value="1"/>
</dbReference>
<accession>A0A9D2G6F7</accession>
<feature type="transmembrane region" description="Helical" evidence="7">
    <location>
        <begin position="34"/>
        <end position="54"/>
    </location>
</feature>
<dbReference type="EMBL" id="DXBB01000074">
    <property type="protein sequence ID" value="HIZ73000.1"/>
    <property type="molecule type" value="Genomic_DNA"/>
</dbReference>
<proteinExistence type="inferred from homology"/>
<name>A0A9D2G6F7_9FIRM</name>
<feature type="transmembrane region" description="Helical" evidence="7">
    <location>
        <begin position="185"/>
        <end position="206"/>
    </location>
</feature>
<evidence type="ECO:0000256" key="7">
    <source>
        <dbReference type="RuleBase" id="RU363032"/>
    </source>
</evidence>
<dbReference type="GO" id="GO:0005886">
    <property type="term" value="C:plasma membrane"/>
    <property type="evidence" value="ECO:0007669"/>
    <property type="project" value="UniProtKB-SubCell"/>
</dbReference>
<evidence type="ECO:0000256" key="4">
    <source>
        <dbReference type="ARBA" id="ARBA00022692"/>
    </source>
</evidence>
<feature type="domain" description="ABC transmembrane type-1" evidence="9">
    <location>
        <begin position="94"/>
        <end position="312"/>
    </location>
</feature>
<feature type="region of interest" description="Disordered" evidence="8">
    <location>
        <begin position="1"/>
        <end position="24"/>
    </location>
</feature>
<dbReference type="InterPro" id="IPR051393">
    <property type="entry name" value="ABC_transporter_permease"/>
</dbReference>
<evidence type="ECO:0000256" key="1">
    <source>
        <dbReference type="ARBA" id="ARBA00004651"/>
    </source>
</evidence>
<keyword evidence="6 7" id="KW-0472">Membrane</keyword>
<dbReference type="Proteomes" id="UP000824102">
    <property type="component" value="Unassembled WGS sequence"/>
</dbReference>
<protein>
    <submittedName>
        <fullName evidence="10">Sugar ABC transporter permease</fullName>
    </submittedName>
</protein>